<gene>
    <name evidence="2" type="ORF">JBS370_LOCUS26302</name>
</gene>
<feature type="region of interest" description="Disordered" evidence="1">
    <location>
        <begin position="1"/>
        <end position="58"/>
    </location>
</feature>
<dbReference type="AlphaFoldDB" id="A0A819NT81"/>
<sequence length="111" mass="12203">MSSNYPNYPQVPPVGSQPYPNYPQGPPVGSQPYPNYPQGPPVGSQPYPHYPQPPPVMTQPYPSYNPPVVIVHHHNEDVQHGCHFLLCLLTGGLWAPCWVGACLGLCCERPC</sequence>
<dbReference type="EMBL" id="CAJOBD010004611">
    <property type="protein sequence ID" value="CAF4001495.1"/>
    <property type="molecule type" value="Genomic_DNA"/>
</dbReference>
<protein>
    <submittedName>
        <fullName evidence="2">Uncharacterized protein</fullName>
    </submittedName>
</protein>
<dbReference type="Proteomes" id="UP000663836">
    <property type="component" value="Unassembled WGS sequence"/>
</dbReference>
<reference evidence="2" key="1">
    <citation type="submission" date="2021-02" db="EMBL/GenBank/DDBJ databases">
        <authorList>
            <person name="Nowell W R."/>
        </authorList>
    </citation>
    <scope>NUCLEOTIDE SEQUENCE</scope>
</reference>
<name>A0A819NT81_9BILA</name>
<evidence type="ECO:0000313" key="3">
    <source>
        <dbReference type="Proteomes" id="UP000663836"/>
    </source>
</evidence>
<evidence type="ECO:0000313" key="2">
    <source>
        <dbReference type="EMBL" id="CAF4001495.1"/>
    </source>
</evidence>
<feature type="compositionally biased region" description="Pro residues" evidence="1">
    <location>
        <begin position="48"/>
        <end position="57"/>
    </location>
</feature>
<accession>A0A819NT81</accession>
<proteinExistence type="predicted"/>
<evidence type="ECO:0000256" key="1">
    <source>
        <dbReference type="SAM" id="MobiDB-lite"/>
    </source>
</evidence>
<organism evidence="2 3">
    <name type="scientific">Rotaria sordida</name>
    <dbReference type="NCBI Taxonomy" id="392033"/>
    <lineage>
        <taxon>Eukaryota</taxon>
        <taxon>Metazoa</taxon>
        <taxon>Spiralia</taxon>
        <taxon>Gnathifera</taxon>
        <taxon>Rotifera</taxon>
        <taxon>Eurotatoria</taxon>
        <taxon>Bdelloidea</taxon>
        <taxon>Philodinida</taxon>
        <taxon>Philodinidae</taxon>
        <taxon>Rotaria</taxon>
    </lineage>
</organism>
<comment type="caution">
    <text evidence="2">The sequence shown here is derived from an EMBL/GenBank/DDBJ whole genome shotgun (WGS) entry which is preliminary data.</text>
</comment>